<dbReference type="RefSeq" id="WP_085017791.1">
    <property type="nucleotide sequence ID" value="NZ_BMHD01000001.1"/>
</dbReference>
<dbReference type="Gene3D" id="1.20.1250.20">
    <property type="entry name" value="MFS general substrate transporter like domains"/>
    <property type="match status" value="1"/>
</dbReference>
<keyword evidence="2" id="KW-0813">Transport</keyword>
<dbReference type="PANTHER" id="PTHR43045">
    <property type="entry name" value="SHIKIMATE TRANSPORTER"/>
    <property type="match status" value="1"/>
</dbReference>
<evidence type="ECO:0000256" key="3">
    <source>
        <dbReference type="ARBA" id="ARBA00022475"/>
    </source>
</evidence>
<evidence type="ECO:0000256" key="2">
    <source>
        <dbReference type="ARBA" id="ARBA00022448"/>
    </source>
</evidence>
<keyword evidence="6" id="KW-0472">Membrane</keyword>
<proteinExistence type="predicted"/>
<dbReference type="InterPro" id="IPR011701">
    <property type="entry name" value="MFS"/>
</dbReference>
<dbReference type="PANTHER" id="PTHR43045:SF1">
    <property type="entry name" value="SHIKIMATE TRANSPORTER"/>
    <property type="match status" value="1"/>
</dbReference>
<evidence type="ECO:0000313" key="7">
    <source>
        <dbReference type="EMBL" id="ARJ03979.1"/>
    </source>
</evidence>
<keyword evidence="4" id="KW-0812">Transmembrane</keyword>
<dbReference type="PROSITE" id="PS00216">
    <property type="entry name" value="SUGAR_TRANSPORT_1"/>
    <property type="match status" value="1"/>
</dbReference>
<organism evidence="7 8">
    <name type="scientific">Cnuibacter physcomitrellae</name>
    <dbReference type="NCBI Taxonomy" id="1619308"/>
    <lineage>
        <taxon>Bacteria</taxon>
        <taxon>Bacillati</taxon>
        <taxon>Actinomycetota</taxon>
        <taxon>Actinomycetes</taxon>
        <taxon>Micrococcales</taxon>
        <taxon>Microbacteriaceae</taxon>
        <taxon>Cnuibacter</taxon>
    </lineage>
</organism>
<sequence>MSAASPSLTPTGTIALTVDRRRVAIATVVGTTVEWYDYFIYASAAGLVFGKLFFEPAGPAIATLLSFLTVGISFLFRPLGAFLAGHFGDRIGRRPMLVITLILMGVSTTLIGLLPTYGVIGIVAPILLILLRILQGVSAGGEWGGAVLMAVEHAPRERRGLFGAMPQIGVPIGLLLASAMLAIMNLIFPGDAFLEWGWRIPFLFSVVLVGVGYWVRRSVEESPVFEEIAARKEQTRAPIGKLFRYFAPLVILAALVFAGNNAVGYMTTGGYIQNYATNPNGPLGLDRGAVLWAVTVSSVFWLIFTFLAGWISDRIGRRTTYIIGWVLQGVFVVTLFPLVNTGNILLLGLGLVLLTTGLGLTYGAQASWYSELFPASVRFSGVSISYAIGSILGGAFAPTIATALQQATGTTVSVTLYLLGMTVIGLVATLLLRDRRGINLRPGAEEEQRRGIYAWSK</sequence>
<dbReference type="AlphaFoldDB" id="A0A1X9LLJ4"/>
<comment type="subcellular location">
    <subcellularLocation>
        <location evidence="1">Cell membrane</location>
        <topology evidence="1">Multi-pass membrane protein</topology>
    </subcellularLocation>
</comment>
<accession>A0A1X9LLJ4</accession>
<protein>
    <submittedName>
        <fullName evidence="7">MFS transporter</fullName>
    </submittedName>
</protein>
<evidence type="ECO:0000256" key="5">
    <source>
        <dbReference type="ARBA" id="ARBA00022989"/>
    </source>
</evidence>
<evidence type="ECO:0000256" key="1">
    <source>
        <dbReference type="ARBA" id="ARBA00004651"/>
    </source>
</evidence>
<gene>
    <name evidence="7" type="ORF">B5808_01050</name>
</gene>
<keyword evidence="3" id="KW-1003">Cell membrane</keyword>
<dbReference type="PROSITE" id="PS50850">
    <property type="entry name" value="MFS"/>
    <property type="match status" value="1"/>
</dbReference>
<keyword evidence="5" id="KW-1133">Transmembrane helix</keyword>
<dbReference type="GO" id="GO:0022857">
    <property type="term" value="F:transmembrane transporter activity"/>
    <property type="evidence" value="ECO:0007669"/>
    <property type="project" value="InterPro"/>
</dbReference>
<dbReference type="Pfam" id="PF07690">
    <property type="entry name" value="MFS_1"/>
    <property type="match status" value="1"/>
</dbReference>
<reference evidence="7 8" key="1">
    <citation type="submission" date="2017-04" db="EMBL/GenBank/DDBJ databases">
        <authorList>
            <person name="Afonso C.L."/>
            <person name="Miller P.J."/>
            <person name="Scott M.A."/>
            <person name="Spackman E."/>
            <person name="Goraichik I."/>
            <person name="Dimitrov K.M."/>
            <person name="Suarez D.L."/>
            <person name="Swayne D.E."/>
        </authorList>
    </citation>
    <scope>NUCLEOTIDE SEQUENCE [LARGE SCALE GENOMIC DNA]</scope>
    <source>
        <strain evidence="8">XA(T)</strain>
    </source>
</reference>
<dbReference type="InterPro" id="IPR036259">
    <property type="entry name" value="MFS_trans_sf"/>
</dbReference>
<dbReference type="GO" id="GO:0005886">
    <property type="term" value="C:plasma membrane"/>
    <property type="evidence" value="ECO:0007669"/>
    <property type="project" value="UniProtKB-SubCell"/>
</dbReference>
<dbReference type="CDD" id="cd17369">
    <property type="entry name" value="MFS_ShiA_like"/>
    <property type="match status" value="1"/>
</dbReference>
<dbReference type="InterPro" id="IPR020846">
    <property type="entry name" value="MFS_dom"/>
</dbReference>
<dbReference type="InterPro" id="IPR005829">
    <property type="entry name" value="Sugar_transporter_CS"/>
</dbReference>
<name>A0A1X9LLJ4_9MICO</name>
<evidence type="ECO:0000313" key="8">
    <source>
        <dbReference type="Proteomes" id="UP000192775"/>
    </source>
</evidence>
<dbReference type="EMBL" id="CP020715">
    <property type="protein sequence ID" value="ARJ03979.1"/>
    <property type="molecule type" value="Genomic_DNA"/>
</dbReference>
<dbReference type="Proteomes" id="UP000192775">
    <property type="component" value="Chromosome"/>
</dbReference>
<keyword evidence="8" id="KW-1185">Reference proteome</keyword>
<evidence type="ECO:0000256" key="4">
    <source>
        <dbReference type="ARBA" id="ARBA00022692"/>
    </source>
</evidence>
<dbReference type="KEGG" id="cphy:B5808_01050"/>
<dbReference type="SUPFAM" id="SSF103473">
    <property type="entry name" value="MFS general substrate transporter"/>
    <property type="match status" value="1"/>
</dbReference>
<evidence type="ECO:0000256" key="6">
    <source>
        <dbReference type="ARBA" id="ARBA00023136"/>
    </source>
</evidence>